<dbReference type="Pfam" id="PF08279">
    <property type="entry name" value="HTH_11"/>
    <property type="match status" value="1"/>
</dbReference>
<feature type="domain" description="Helix-turn-helix type 11" evidence="1">
    <location>
        <begin position="6"/>
        <end position="61"/>
    </location>
</feature>
<dbReference type="Proteomes" id="UP000190092">
    <property type="component" value="Unassembled WGS sequence"/>
</dbReference>
<keyword evidence="4" id="KW-1185">Reference proteome</keyword>
<dbReference type="InterPro" id="IPR036388">
    <property type="entry name" value="WH-like_DNA-bd_sf"/>
</dbReference>
<dbReference type="STRING" id="225324.SAMN02745126_05133"/>
<dbReference type="InterPro" id="IPR013196">
    <property type="entry name" value="HTH_11"/>
</dbReference>
<dbReference type="RefSeq" id="WP_085937029.1">
    <property type="nucleotide sequence ID" value="NZ_FUWJ01000010.1"/>
</dbReference>
<dbReference type="EMBL" id="FUWJ01000010">
    <property type="protein sequence ID" value="SKA31898.1"/>
    <property type="molecule type" value="Genomic_DNA"/>
</dbReference>
<feature type="domain" description="WYL" evidence="2">
    <location>
        <begin position="145"/>
        <end position="203"/>
    </location>
</feature>
<dbReference type="AlphaFoldDB" id="A0A1T4SVG0"/>
<dbReference type="PANTHER" id="PTHR34580">
    <property type="match status" value="1"/>
</dbReference>
<gene>
    <name evidence="3" type="ORF">SAMN02745126_05133</name>
</gene>
<dbReference type="Pfam" id="PF13280">
    <property type="entry name" value="WYL"/>
    <property type="match status" value="1"/>
</dbReference>
<dbReference type="PANTHER" id="PTHR34580:SF3">
    <property type="entry name" value="PROTEIN PAFB"/>
    <property type="match status" value="1"/>
</dbReference>
<evidence type="ECO:0000259" key="2">
    <source>
        <dbReference type="Pfam" id="PF13280"/>
    </source>
</evidence>
<dbReference type="Gene3D" id="1.10.10.10">
    <property type="entry name" value="Winged helix-like DNA-binding domain superfamily/Winged helix DNA-binding domain"/>
    <property type="match status" value="1"/>
</dbReference>
<reference evidence="4" key="1">
    <citation type="submission" date="2017-02" db="EMBL/GenBank/DDBJ databases">
        <authorList>
            <person name="Varghese N."/>
            <person name="Submissions S."/>
        </authorList>
    </citation>
    <scope>NUCLEOTIDE SEQUENCE [LARGE SCALE GENOMIC DNA]</scope>
    <source>
        <strain evidence="4">ATCC 27094</strain>
    </source>
</reference>
<dbReference type="SUPFAM" id="SSF46785">
    <property type="entry name" value="Winged helix' DNA-binding domain"/>
    <property type="match status" value="1"/>
</dbReference>
<dbReference type="InterPro" id="IPR051534">
    <property type="entry name" value="CBASS_pafABC_assoc_protein"/>
</dbReference>
<name>A0A1T4SVG0_9HYPH</name>
<dbReference type="InterPro" id="IPR036390">
    <property type="entry name" value="WH_DNA-bd_sf"/>
</dbReference>
<accession>A0A1T4SVG0</accession>
<dbReference type="OrthoDB" id="9807255at2"/>
<evidence type="ECO:0000313" key="4">
    <source>
        <dbReference type="Proteomes" id="UP000190092"/>
    </source>
</evidence>
<protein>
    <submittedName>
        <fullName evidence="3">WYL domain-containing protein</fullName>
    </submittedName>
</protein>
<sequence>MRRADRLFQIIQILRRASRRPVTADAIARELETSKRTVYRDIADLIGQRVPIRGEAGTGYQLDKGYDMPPLMLTADEIEAAVLGAQWVAGRADPVLARAAEDLIAKIAATVPERLRPYVMEPASRAPPAWGIPPDGLDLARTRAQIHAGRKMLLHYRDEQGRSSRRTVWPVAVGYFQAVRLLIAWCELRRDFRSFRTDRIEEAHFPEEKFPERPAVLRAKWRKHALKRRAEMTVEGSTS</sequence>
<organism evidence="3 4">
    <name type="scientific">Enhydrobacter aerosaccus</name>
    <dbReference type="NCBI Taxonomy" id="225324"/>
    <lineage>
        <taxon>Bacteria</taxon>
        <taxon>Pseudomonadati</taxon>
        <taxon>Pseudomonadota</taxon>
        <taxon>Alphaproteobacteria</taxon>
        <taxon>Hyphomicrobiales</taxon>
        <taxon>Enhydrobacter</taxon>
    </lineage>
</organism>
<evidence type="ECO:0000313" key="3">
    <source>
        <dbReference type="EMBL" id="SKA31898.1"/>
    </source>
</evidence>
<evidence type="ECO:0000259" key="1">
    <source>
        <dbReference type="Pfam" id="PF08279"/>
    </source>
</evidence>
<proteinExistence type="predicted"/>
<dbReference type="InterPro" id="IPR026881">
    <property type="entry name" value="WYL_dom"/>
</dbReference>
<dbReference type="PROSITE" id="PS52050">
    <property type="entry name" value="WYL"/>
    <property type="match status" value="1"/>
</dbReference>